<comment type="caution">
    <text evidence="8">The sequence shown here is derived from an EMBL/GenBank/DDBJ whole genome shotgun (WGS) entry which is preliminary data.</text>
</comment>
<keyword evidence="1" id="KW-0479">Metal-binding</keyword>
<keyword evidence="9" id="KW-1185">Reference proteome</keyword>
<evidence type="ECO:0000313" key="8">
    <source>
        <dbReference type="EMBL" id="OMJ81856.1"/>
    </source>
</evidence>
<evidence type="ECO:0000256" key="5">
    <source>
        <dbReference type="ARBA" id="ARBA00023242"/>
    </source>
</evidence>
<name>A0A1R2BYI4_9CILI</name>
<dbReference type="Proteomes" id="UP000187209">
    <property type="component" value="Unassembled WGS sequence"/>
</dbReference>
<dbReference type="PROSITE" id="PS50157">
    <property type="entry name" value="ZINC_FINGER_C2H2_2"/>
    <property type="match status" value="3"/>
</dbReference>
<keyword evidence="3 6" id="KW-0863">Zinc-finger</keyword>
<gene>
    <name evidence="8" type="ORF">SteCoe_17622</name>
</gene>
<keyword evidence="5" id="KW-0539">Nucleus</keyword>
<protein>
    <recommendedName>
        <fullName evidence="7">C2H2-type domain-containing protein</fullName>
    </recommendedName>
</protein>
<dbReference type="InterPro" id="IPR013087">
    <property type="entry name" value="Znf_C2H2_type"/>
</dbReference>
<dbReference type="EMBL" id="MPUH01000364">
    <property type="protein sequence ID" value="OMJ81856.1"/>
    <property type="molecule type" value="Genomic_DNA"/>
</dbReference>
<evidence type="ECO:0000259" key="7">
    <source>
        <dbReference type="PROSITE" id="PS50157"/>
    </source>
</evidence>
<dbReference type="AlphaFoldDB" id="A0A1R2BYI4"/>
<evidence type="ECO:0000256" key="1">
    <source>
        <dbReference type="ARBA" id="ARBA00022723"/>
    </source>
</evidence>
<dbReference type="SMART" id="SM00355">
    <property type="entry name" value="ZnF_C2H2"/>
    <property type="match status" value="3"/>
</dbReference>
<keyword evidence="2" id="KW-0677">Repeat</keyword>
<organism evidence="8 9">
    <name type="scientific">Stentor coeruleus</name>
    <dbReference type="NCBI Taxonomy" id="5963"/>
    <lineage>
        <taxon>Eukaryota</taxon>
        <taxon>Sar</taxon>
        <taxon>Alveolata</taxon>
        <taxon>Ciliophora</taxon>
        <taxon>Postciliodesmatophora</taxon>
        <taxon>Heterotrichea</taxon>
        <taxon>Heterotrichida</taxon>
        <taxon>Stentoridae</taxon>
        <taxon>Stentor</taxon>
    </lineage>
</organism>
<dbReference type="Pfam" id="PF00096">
    <property type="entry name" value="zf-C2H2"/>
    <property type="match status" value="2"/>
</dbReference>
<evidence type="ECO:0000256" key="2">
    <source>
        <dbReference type="ARBA" id="ARBA00022737"/>
    </source>
</evidence>
<dbReference type="FunFam" id="3.30.160.60:FF:000446">
    <property type="entry name" value="Zinc finger protein"/>
    <property type="match status" value="1"/>
</dbReference>
<evidence type="ECO:0000313" key="9">
    <source>
        <dbReference type="Proteomes" id="UP000187209"/>
    </source>
</evidence>
<feature type="domain" description="C2H2-type" evidence="7">
    <location>
        <begin position="67"/>
        <end position="91"/>
    </location>
</feature>
<evidence type="ECO:0000256" key="4">
    <source>
        <dbReference type="ARBA" id="ARBA00022833"/>
    </source>
</evidence>
<evidence type="ECO:0000256" key="6">
    <source>
        <dbReference type="PROSITE-ProRule" id="PRU00042"/>
    </source>
</evidence>
<dbReference type="PANTHER" id="PTHR23235">
    <property type="entry name" value="KRUEPPEL-LIKE TRANSCRIPTION FACTOR"/>
    <property type="match status" value="1"/>
</dbReference>
<dbReference type="SUPFAM" id="SSF57667">
    <property type="entry name" value="beta-beta-alpha zinc fingers"/>
    <property type="match status" value="2"/>
</dbReference>
<dbReference type="GO" id="GO:0000981">
    <property type="term" value="F:DNA-binding transcription factor activity, RNA polymerase II-specific"/>
    <property type="evidence" value="ECO:0007669"/>
    <property type="project" value="TreeGrafter"/>
</dbReference>
<sequence length="158" mass="18538">MSTRKLPLKCNFTNCDKEYSTKYNLKRHLETVHSNLKRFRCRLCGKNLSSKQNLNEHIFTHSNEKPFGCSEPGCSQNFRQRSQLSNHRKIHRELFSLAQQMKKISEVKVKTNYLTALLQQHSEEISLEATYPKSIDFIILPSITEWKTKVILPPPDFK</sequence>
<feature type="domain" description="C2H2-type" evidence="7">
    <location>
        <begin position="39"/>
        <end position="66"/>
    </location>
</feature>
<proteinExistence type="predicted"/>
<dbReference type="GO" id="GO:0008270">
    <property type="term" value="F:zinc ion binding"/>
    <property type="evidence" value="ECO:0007669"/>
    <property type="project" value="UniProtKB-KW"/>
</dbReference>
<accession>A0A1R2BYI4</accession>
<dbReference type="InterPro" id="IPR036236">
    <property type="entry name" value="Znf_C2H2_sf"/>
</dbReference>
<dbReference type="Pfam" id="PF13894">
    <property type="entry name" value="zf-C2H2_4"/>
    <property type="match status" value="1"/>
</dbReference>
<reference evidence="8 9" key="1">
    <citation type="submission" date="2016-11" db="EMBL/GenBank/DDBJ databases">
        <title>The macronuclear genome of Stentor coeruleus: a giant cell with tiny introns.</title>
        <authorList>
            <person name="Slabodnick M."/>
            <person name="Ruby J.G."/>
            <person name="Reiff S.B."/>
            <person name="Swart E.C."/>
            <person name="Gosai S."/>
            <person name="Prabakaran S."/>
            <person name="Witkowska E."/>
            <person name="Larue G.E."/>
            <person name="Fisher S."/>
            <person name="Freeman R.M."/>
            <person name="Gunawardena J."/>
            <person name="Chu W."/>
            <person name="Stover N.A."/>
            <person name="Gregory B.D."/>
            <person name="Nowacki M."/>
            <person name="Derisi J."/>
            <person name="Roy S.W."/>
            <person name="Marshall W.F."/>
            <person name="Sood P."/>
        </authorList>
    </citation>
    <scope>NUCLEOTIDE SEQUENCE [LARGE SCALE GENOMIC DNA]</scope>
    <source>
        <strain evidence="8">WM001</strain>
    </source>
</reference>
<dbReference type="Gene3D" id="3.30.160.60">
    <property type="entry name" value="Classic Zinc Finger"/>
    <property type="match status" value="3"/>
</dbReference>
<dbReference type="PROSITE" id="PS00028">
    <property type="entry name" value="ZINC_FINGER_C2H2_1"/>
    <property type="match status" value="3"/>
</dbReference>
<dbReference type="OrthoDB" id="372803at2759"/>
<evidence type="ECO:0000256" key="3">
    <source>
        <dbReference type="ARBA" id="ARBA00022771"/>
    </source>
</evidence>
<dbReference type="GO" id="GO:0000978">
    <property type="term" value="F:RNA polymerase II cis-regulatory region sequence-specific DNA binding"/>
    <property type="evidence" value="ECO:0007669"/>
    <property type="project" value="TreeGrafter"/>
</dbReference>
<dbReference type="PANTHER" id="PTHR23235:SF142">
    <property type="entry name" value="ZINC FINGER PROTEIN 384"/>
    <property type="match status" value="1"/>
</dbReference>
<keyword evidence="4" id="KW-0862">Zinc</keyword>
<feature type="domain" description="C2H2-type" evidence="7">
    <location>
        <begin position="8"/>
        <end position="38"/>
    </location>
</feature>